<evidence type="ECO:0000256" key="2">
    <source>
        <dbReference type="ARBA" id="ARBA00022517"/>
    </source>
</evidence>
<evidence type="ECO:0000256" key="10">
    <source>
        <dbReference type="PROSITE-ProRule" id="PRU00552"/>
    </source>
</evidence>
<feature type="compositionally biased region" description="Basic and acidic residues" evidence="12">
    <location>
        <begin position="32"/>
        <end position="46"/>
    </location>
</feature>
<evidence type="ECO:0000256" key="11">
    <source>
        <dbReference type="RuleBase" id="RU000492"/>
    </source>
</evidence>
<keyword evidence="4 11" id="KW-0378">Hydrolase</keyword>
<feature type="compositionally biased region" description="Low complexity" evidence="12">
    <location>
        <begin position="15"/>
        <end position="31"/>
    </location>
</feature>
<feature type="region of interest" description="Disordered" evidence="12">
    <location>
        <begin position="1"/>
        <end position="49"/>
    </location>
</feature>
<evidence type="ECO:0000256" key="8">
    <source>
        <dbReference type="ARBA" id="ARBA00023242"/>
    </source>
</evidence>
<sequence length="494" mass="53904">MSTKRRKTSETSATKVKSVPAPATKAAPPSKKIAEEMEPSEAHGSDVDESVTLDNASNQENGDAAPKTFKDLGIVDSLVEACEALGFKSPTAIQEQAIPLALQDRDIIGIAETGSGKTAAFALPILQALLDKPSPLFALVLAPTRELAAQIAQQFEALGSLINLRCALLLGGLDMAQQALALSKKPHVIVATPGRLLDHLEKTKGFSLRALRFCVMDEADRLLDMDFGPILEKILKFLPRERRTFLFSATMSSKVESLQRASLRDPLKVSVSSSKYQTVSTLVSNYLFIPHMHKDTYLIYLLNEFAGKTVIIFTRTVLESQRVSILCRTLGMGAIPLHGGLSQSSRLGALNKFRAGSRNILVATDVAARGLDIPNVDAVINFDLPGDSKTYIHRVGRTARAGKSGHAVSFVTQYDLEIWMRIETALGQKLKEYPLEKEDVMVFKPRVEEAQRHARNEMKSLIDDRGKRGSVLKGKGKKRGAPGSSRDNMDAEEG</sequence>
<evidence type="ECO:0000256" key="12">
    <source>
        <dbReference type="SAM" id="MobiDB-lite"/>
    </source>
</evidence>
<feature type="short sequence motif" description="Q motif" evidence="10">
    <location>
        <begin position="67"/>
        <end position="95"/>
    </location>
</feature>
<evidence type="ECO:0000313" key="17">
    <source>
        <dbReference type="Proteomes" id="UP001302126"/>
    </source>
</evidence>
<dbReference type="GO" id="GO:0005524">
    <property type="term" value="F:ATP binding"/>
    <property type="evidence" value="ECO:0007669"/>
    <property type="project" value="UniProtKB-KW"/>
</dbReference>
<proteinExistence type="inferred from homology"/>
<dbReference type="InterPro" id="IPR011545">
    <property type="entry name" value="DEAD/DEAH_box_helicase_dom"/>
</dbReference>
<keyword evidence="7" id="KW-0694">RNA-binding</keyword>
<dbReference type="InterPro" id="IPR014014">
    <property type="entry name" value="RNA_helicase_DEAD_Q_motif"/>
</dbReference>
<dbReference type="PROSITE" id="PS51192">
    <property type="entry name" value="HELICASE_ATP_BIND_1"/>
    <property type="match status" value="1"/>
</dbReference>
<evidence type="ECO:0000313" key="16">
    <source>
        <dbReference type="EMBL" id="KAK4189419.1"/>
    </source>
</evidence>
<gene>
    <name evidence="16" type="ORF">QBC35DRAFT_406009</name>
</gene>
<dbReference type="GO" id="GO:0005829">
    <property type="term" value="C:cytosol"/>
    <property type="evidence" value="ECO:0007669"/>
    <property type="project" value="TreeGrafter"/>
</dbReference>
<name>A0AAN6WWD1_9PEZI</name>
<comment type="caution">
    <text evidence="16">The sequence shown here is derived from an EMBL/GenBank/DDBJ whole genome shotgun (WGS) entry which is preliminary data.</text>
</comment>
<organism evidence="16 17">
    <name type="scientific">Podospora australis</name>
    <dbReference type="NCBI Taxonomy" id="1536484"/>
    <lineage>
        <taxon>Eukaryota</taxon>
        <taxon>Fungi</taxon>
        <taxon>Dikarya</taxon>
        <taxon>Ascomycota</taxon>
        <taxon>Pezizomycotina</taxon>
        <taxon>Sordariomycetes</taxon>
        <taxon>Sordariomycetidae</taxon>
        <taxon>Sordariales</taxon>
        <taxon>Podosporaceae</taxon>
        <taxon>Podospora</taxon>
    </lineage>
</organism>
<dbReference type="SMART" id="SM00490">
    <property type="entry name" value="HELICc"/>
    <property type="match status" value="1"/>
</dbReference>
<feature type="region of interest" description="Disordered" evidence="12">
    <location>
        <begin position="448"/>
        <end position="494"/>
    </location>
</feature>
<reference evidence="16" key="2">
    <citation type="submission" date="2023-05" db="EMBL/GenBank/DDBJ databases">
        <authorList>
            <consortium name="Lawrence Berkeley National Laboratory"/>
            <person name="Steindorff A."/>
            <person name="Hensen N."/>
            <person name="Bonometti L."/>
            <person name="Westerberg I."/>
            <person name="Brannstrom I.O."/>
            <person name="Guillou S."/>
            <person name="Cros-Aarteil S."/>
            <person name="Calhoun S."/>
            <person name="Haridas S."/>
            <person name="Kuo A."/>
            <person name="Mondo S."/>
            <person name="Pangilinan J."/>
            <person name="Riley R."/>
            <person name="Labutti K."/>
            <person name="Andreopoulos B."/>
            <person name="Lipzen A."/>
            <person name="Chen C."/>
            <person name="Yanf M."/>
            <person name="Daum C."/>
            <person name="Ng V."/>
            <person name="Clum A."/>
            <person name="Ohm R."/>
            <person name="Martin F."/>
            <person name="Silar P."/>
            <person name="Natvig D."/>
            <person name="Lalanne C."/>
            <person name="Gautier V."/>
            <person name="Ament-Velasquez S.L."/>
            <person name="Kruys A."/>
            <person name="Hutchinson M.I."/>
            <person name="Powell A.J."/>
            <person name="Barry K."/>
            <person name="Miller A.N."/>
            <person name="Grigoriev I.V."/>
            <person name="Debuchy R."/>
            <person name="Gladieux P."/>
            <person name="Thoren M.H."/>
            <person name="Johannesson H."/>
        </authorList>
    </citation>
    <scope>NUCLEOTIDE SEQUENCE</scope>
    <source>
        <strain evidence="16">PSN309</strain>
    </source>
</reference>
<dbReference type="GO" id="GO:0003724">
    <property type="term" value="F:RNA helicase activity"/>
    <property type="evidence" value="ECO:0007669"/>
    <property type="project" value="InterPro"/>
</dbReference>
<keyword evidence="2" id="KW-0690">Ribosome biogenesis</keyword>
<dbReference type="PANTHER" id="PTHR47959">
    <property type="entry name" value="ATP-DEPENDENT RNA HELICASE RHLE-RELATED"/>
    <property type="match status" value="1"/>
</dbReference>
<dbReference type="Pfam" id="PF00270">
    <property type="entry name" value="DEAD"/>
    <property type="match status" value="1"/>
</dbReference>
<dbReference type="GO" id="GO:0016787">
    <property type="term" value="F:hydrolase activity"/>
    <property type="evidence" value="ECO:0007669"/>
    <property type="project" value="UniProtKB-KW"/>
</dbReference>
<dbReference type="GO" id="GO:0042254">
    <property type="term" value="P:ribosome biogenesis"/>
    <property type="evidence" value="ECO:0007669"/>
    <property type="project" value="UniProtKB-KW"/>
</dbReference>
<dbReference type="InterPro" id="IPR000629">
    <property type="entry name" value="RNA-helicase_DEAD-box_CS"/>
</dbReference>
<dbReference type="InterPro" id="IPR044765">
    <property type="entry name" value="DDX47/Rrp3_DEADc"/>
</dbReference>
<evidence type="ECO:0000259" key="15">
    <source>
        <dbReference type="PROSITE" id="PS51195"/>
    </source>
</evidence>
<dbReference type="Gene3D" id="3.40.50.300">
    <property type="entry name" value="P-loop containing nucleotide triphosphate hydrolases"/>
    <property type="match status" value="2"/>
</dbReference>
<evidence type="ECO:0000256" key="7">
    <source>
        <dbReference type="ARBA" id="ARBA00022884"/>
    </source>
</evidence>
<keyword evidence="6 11" id="KW-0067">ATP-binding</keyword>
<dbReference type="InterPro" id="IPR001650">
    <property type="entry name" value="Helicase_C-like"/>
</dbReference>
<evidence type="ECO:0000256" key="9">
    <source>
        <dbReference type="ARBA" id="ARBA00024350"/>
    </source>
</evidence>
<dbReference type="CDD" id="cd18787">
    <property type="entry name" value="SF2_C_DEAD"/>
    <property type="match status" value="1"/>
</dbReference>
<feature type="domain" description="DEAD-box RNA helicase Q" evidence="15">
    <location>
        <begin position="67"/>
        <end position="95"/>
    </location>
</feature>
<dbReference type="AlphaFoldDB" id="A0AAN6WWD1"/>
<evidence type="ECO:0000256" key="1">
    <source>
        <dbReference type="ARBA" id="ARBA00004123"/>
    </source>
</evidence>
<evidence type="ECO:0000259" key="13">
    <source>
        <dbReference type="PROSITE" id="PS51192"/>
    </source>
</evidence>
<keyword evidence="17" id="KW-1185">Reference proteome</keyword>
<feature type="domain" description="Helicase C-terminal" evidence="14">
    <location>
        <begin position="293"/>
        <end position="441"/>
    </location>
</feature>
<dbReference type="EMBL" id="MU864375">
    <property type="protein sequence ID" value="KAK4189419.1"/>
    <property type="molecule type" value="Genomic_DNA"/>
</dbReference>
<dbReference type="Proteomes" id="UP001302126">
    <property type="component" value="Unassembled WGS sequence"/>
</dbReference>
<dbReference type="PROSITE" id="PS51194">
    <property type="entry name" value="HELICASE_CTER"/>
    <property type="match status" value="1"/>
</dbReference>
<feature type="compositionally biased region" description="Basic and acidic residues" evidence="12">
    <location>
        <begin position="448"/>
        <end position="467"/>
    </location>
</feature>
<feature type="domain" description="Helicase ATP-binding" evidence="13">
    <location>
        <begin position="98"/>
        <end position="269"/>
    </location>
</feature>
<dbReference type="InterPro" id="IPR050079">
    <property type="entry name" value="DEAD_box_RNA_helicase"/>
</dbReference>
<evidence type="ECO:0000259" key="14">
    <source>
        <dbReference type="PROSITE" id="PS51194"/>
    </source>
</evidence>
<dbReference type="InterPro" id="IPR014001">
    <property type="entry name" value="Helicase_ATP-bd"/>
</dbReference>
<evidence type="ECO:0000256" key="4">
    <source>
        <dbReference type="ARBA" id="ARBA00022801"/>
    </source>
</evidence>
<dbReference type="InterPro" id="IPR027417">
    <property type="entry name" value="P-loop_NTPase"/>
</dbReference>
<dbReference type="SMART" id="SM00487">
    <property type="entry name" value="DEXDc"/>
    <property type="match status" value="1"/>
</dbReference>
<comment type="subcellular location">
    <subcellularLocation>
        <location evidence="1">Nucleus</location>
    </subcellularLocation>
</comment>
<accession>A0AAN6WWD1</accession>
<evidence type="ECO:0000256" key="3">
    <source>
        <dbReference type="ARBA" id="ARBA00022741"/>
    </source>
</evidence>
<dbReference type="GO" id="GO:0005634">
    <property type="term" value="C:nucleus"/>
    <property type="evidence" value="ECO:0007669"/>
    <property type="project" value="UniProtKB-SubCell"/>
</dbReference>
<dbReference type="CDD" id="cd17954">
    <property type="entry name" value="DEADc_DDX47"/>
    <property type="match status" value="1"/>
</dbReference>
<keyword evidence="8" id="KW-0539">Nucleus</keyword>
<keyword evidence="3 11" id="KW-0547">Nucleotide-binding</keyword>
<keyword evidence="5 11" id="KW-0347">Helicase</keyword>
<dbReference type="Pfam" id="PF00271">
    <property type="entry name" value="Helicase_C"/>
    <property type="match status" value="1"/>
</dbReference>
<dbReference type="SUPFAM" id="SSF52540">
    <property type="entry name" value="P-loop containing nucleoside triphosphate hydrolases"/>
    <property type="match status" value="1"/>
</dbReference>
<comment type="similarity">
    <text evidence="9">Belongs to the DEAD box helicase family. DDX47/RRP3 subfamily.</text>
</comment>
<feature type="compositionally biased region" description="Basic residues" evidence="12">
    <location>
        <begin position="468"/>
        <end position="480"/>
    </location>
</feature>
<evidence type="ECO:0000256" key="6">
    <source>
        <dbReference type="ARBA" id="ARBA00022840"/>
    </source>
</evidence>
<protein>
    <submittedName>
        <fullName evidence="16">P-loop containing nucleoside triphosphate hydrolase protein</fullName>
    </submittedName>
</protein>
<dbReference type="PROSITE" id="PS51195">
    <property type="entry name" value="Q_MOTIF"/>
    <property type="match status" value="1"/>
</dbReference>
<dbReference type="GO" id="GO:0003723">
    <property type="term" value="F:RNA binding"/>
    <property type="evidence" value="ECO:0007669"/>
    <property type="project" value="UniProtKB-KW"/>
</dbReference>
<evidence type="ECO:0000256" key="5">
    <source>
        <dbReference type="ARBA" id="ARBA00022806"/>
    </source>
</evidence>
<dbReference type="PANTHER" id="PTHR47959:SF20">
    <property type="entry name" value="RNA HELICASE"/>
    <property type="match status" value="1"/>
</dbReference>
<dbReference type="PROSITE" id="PS00039">
    <property type="entry name" value="DEAD_ATP_HELICASE"/>
    <property type="match status" value="1"/>
</dbReference>
<reference evidence="16" key="1">
    <citation type="journal article" date="2023" name="Mol. Phylogenet. Evol.">
        <title>Genome-scale phylogeny and comparative genomics of the fungal order Sordariales.</title>
        <authorList>
            <person name="Hensen N."/>
            <person name="Bonometti L."/>
            <person name="Westerberg I."/>
            <person name="Brannstrom I.O."/>
            <person name="Guillou S."/>
            <person name="Cros-Aarteil S."/>
            <person name="Calhoun S."/>
            <person name="Haridas S."/>
            <person name="Kuo A."/>
            <person name="Mondo S."/>
            <person name="Pangilinan J."/>
            <person name="Riley R."/>
            <person name="LaButti K."/>
            <person name="Andreopoulos B."/>
            <person name="Lipzen A."/>
            <person name="Chen C."/>
            <person name="Yan M."/>
            <person name="Daum C."/>
            <person name="Ng V."/>
            <person name="Clum A."/>
            <person name="Steindorff A."/>
            <person name="Ohm R.A."/>
            <person name="Martin F."/>
            <person name="Silar P."/>
            <person name="Natvig D.O."/>
            <person name="Lalanne C."/>
            <person name="Gautier V."/>
            <person name="Ament-Velasquez S.L."/>
            <person name="Kruys A."/>
            <person name="Hutchinson M.I."/>
            <person name="Powell A.J."/>
            <person name="Barry K."/>
            <person name="Miller A.N."/>
            <person name="Grigoriev I.V."/>
            <person name="Debuchy R."/>
            <person name="Gladieux P."/>
            <person name="Hiltunen Thoren M."/>
            <person name="Johannesson H."/>
        </authorList>
    </citation>
    <scope>NUCLEOTIDE SEQUENCE</scope>
    <source>
        <strain evidence="16">PSN309</strain>
    </source>
</reference>
<dbReference type="GO" id="GO:0010467">
    <property type="term" value="P:gene expression"/>
    <property type="evidence" value="ECO:0007669"/>
    <property type="project" value="UniProtKB-ARBA"/>
</dbReference>